<name>A0A2A4GEQ1_9FLAO</name>
<keyword evidence="2" id="KW-1185">Reference proteome</keyword>
<sequence>MQEKVSLFPLVLALMVLFGSFKASFSYAYYFMDTDGFIQTFCENVDKPELDCRAKCFLKTINQEVPGDADEPQKHTFVYRLLLYPMQLEQLQLNSIDPANQHNFRYQNGFSQWQPLTGGQPPELV</sequence>
<organism evidence="1 2">
    <name type="scientific">Sediminicola luteus</name>
    <dbReference type="NCBI Taxonomy" id="319238"/>
    <lineage>
        <taxon>Bacteria</taxon>
        <taxon>Pseudomonadati</taxon>
        <taxon>Bacteroidota</taxon>
        <taxon>Flavobacteriia</taxon>
        <taxon>Flavobacteriales</taxon>
        <taxon>Flavobacteriaceae</taxon>
        <taxon>Sediminicola</taxon>
    </lineage>
</organism>
<protein>
    <submittedName>
        <fullName evidence="1">Uncharacterized protein</fullName>
    </submittedName>
</protein>
<evidence type="ECO:0000313" key="1">
    <source>
        <dbReference type="EMBL" id="PCE66222.1"/>
    </source>
</evidence>
<dbReference type="EMBL" id="NBWU01000001">
    <property type="protein sequence ID" value="PCE66222.1"/>
    <property type="molecule type" value="Genomic_DNA"/>
</dbReference>
<reference evidence="1 2" key="1">
    <citation type="submission" date="2017-04" db="EMBL/GenBank/DDBJ databases">
        <title>A new member of the family Flavobacteriaceae isolated from ascidians.</title>
        <authorList>
            <person name="Chen L."/>
        </authorList>
    </citation>
    <scope>NUCLEOTIDE SEQUENCE [LARGE SCALE GENOMIC DNA]</scope>
    <source>
        <strain evidence="1 2">HQA918</strain>
    </source>
</reference>
<evidence type="ECO:0000313" key="2">
    <source>
        <dbReference type="Proteomes" id="UP000219559"/>
    </source>
</evidence>
<dbReference type="Proteomes" id="UP000219559">
    <property type="component" value="Unassembled WGS sequence"/>
</dbReference>
<proteinExistence type="predicted"/>
<dbReference type="OrthoDB" id="980645at2"/>
<accession>A0A2A4GEQ1</accession>
<gene>
    <name evidence="1" type="ORF">B7P33_02680</name>
</gene>
<dbReference type="AlphaFoldDB" id="A0A2A4GEQ1"/>
<dbReference type="RefSeq" id="WP_097441744.1">
    <property type="nucleotide sequence ID" value="NZ_NBWU01000001.1"/>
</dbReference>
<comment type="caution">
    <text evidence="1">The sequence shown here is derived from an EMBL/GenBank/DDBJ whole genome shotgun (WGS) entry which is preliminary data.</text>
</comment>